<dbReference type="InterPro" id="IPR038628">
    <property type="entry name" value="XkdM-like_sf"/>
</dbReference>
<evidence type="ECO:0000313" key="2">
    <source>
        <dbReference type="Proteomes" id="UP000284219"/>
    </source>
</evidence>
<dbReference type="Gene3D" id="2.30.110.40">
    <property type="entry name" value="Phage tail tube protein"/>
    <property type="match status" value="1"/>
</dbReference>
<dbReference type="Proteomes" id="UP000284219">
    <property type="component" value="Unassembled WGS sequence"/>
</dbReference>
<reference evidence="1 2" key="1">
    <citation type="submission" date="2016-08" db="EMBL/GenBank/DDBJ databases">
        <title>Novel Firmicute Genomes.</title>
        <authorList>
            <person name="Poppleton D.I."/>
            <person name="Gribaldo S."/>
        </authorList>
    </citation>
    <scope>NUCLEOTIDE SEQUENCE [LARGE SCALE GENOMIC DNA]</scope>
    <source>
        <strain evidence="1 2">RAOx-1</strain>
    </source>
</reference>
<dbReference type="AlphaFoldDB" id="A0A419SFJ5"/>
<organism evidence="1 2">
    <name type="scientific">Ammoniphilus oxalaticus</name>
    <dbReference type="NCBI Taxonomy" id="66863"/>
    <lineage>
        <taxon>Bacteria</taxon>
        <taxon>Bacillati</taxon>
        <taxon>Bacillota</taxon>
        <taxon>Bacilli</taxon>
        <taxon>Bacillales</taxon>
        <taxon>Paenibacillaceae</taxon>
        <taxon>Aneurinibacillus group</taxon>
        <taxon>Ammoniphilus</taxon>
    </lineage>
</organism>
<proteinExistence type="predicted"/>
<dbReference type="Pfam" id="PF09393">
    <property type="entry name" value="DUF2001"/>
    <property type="match status" value="1"/>
</dbReference>
<evidence type="ECO:0000313" key="1">
    <source>
        <dbReference type="EMBL" id="RKD22547.1"/>
    </source>
</evidence>
<gene>
    <name evidence="1" type="ORF">BEP19_09810</name>
</gene>
<dbReference type="InterPro" id="IPR018989">
    <property type="entry name" value="DUF2001"/>
</dbReference>
<dbReference type="RefSeq" id="WP_120190018.1">
    <property type="nucleotide sequence ID" value="NZ_MCHY01000009.1"/>
</dbReference>
<sequence>MSRNMQDADGISAKEGTVYITIDGQVHEYAELISFEARIEYIKASASAVGKRMKGSKIVGAEGTGSMSFYYHRPEMRRMALDYVRTGRYPIFDVQAVNADITSRAGKQTALIKNVVPDSALIAALDGDSEDFLQDSTDFTFDDFDFLDQFRPIND</sequence>
<protein>
    <submittedName>
        <fullName evidence="1">Phage tail protein</fullName>
    </submittedName>
</protein>
<keyword evidence="2" id="KW-1185">Reference proteome</keyword>
<dbReference type="OrthoDB" id="1697482at2"/>
<name>A0A419SFJ5_9BACL</name>
<dbReference type="EMBL" id="MCHY01000009">
    <property type="protein sequence ID" value="RKD22547.1"/>
    <property type="molecule type" value="Genomic_DNA"/>
</dbReference>
<dbReference type="SUPFAM" id="SSF69279">
    <property type="entry name" value="Phage tail proteins"/>
    <property type="match status" value="1"/>
</dbReference>
<comment type="caution">
    <text evidence="1">The sequence shown here is derived from an EMBL/GenBank/DDBJ whole genome shotgun (WGS) entry which is preliminary data.</text>
</comment>
<accession>A0A419SFJ5</accession>